<evidence type="ECO:0000313" key="2">
    <source>
        <dbReference type="EMBL" id="MPM72432.1"/>
    </source>
</evidence>
<feature type="domain" description="Fido" evidence="1">
    <location>
        <begin position="60"/>
        <end position="199"/>
    </location>
</feature>
<comment type="caution">
    <text evidence="2">The sequence shown here is derived from an EMBL/GenBank/DDBJ whole genome shotgun (WGS) entry which is preliminary data.</text>
</comment>
<organism evidence="2">
    <name type="scientific">bioreactor metagenome</name>
    <dbReference type="NCBI Taxonomy" id="1076179"/>
    <lineage>
        <taxon>unclassified sequences</taxon>
        <taxon>metagenomes</taxon>
        <taxon>ecological metagenomes</taxon>
    </lineage>
</organism>
<name>A0A645C462_9ZZZZ</name>
<dbReference type="SUPFAM" id="SSF140931">
    <property type="entry name" value="Fic-like"/>
    <property type="match status" value="1"/>
</dbReference>
<dbReference type="PANTHER" id="PTHR13504:SF38">
    <property type="entry name" value="FIDO DOMAIN-CONTAINING PROTEIN"/>
    <property type="match status" value="1"/>
</dbReference>
<reference evidence="2" key="1">
    <citation type="submission" date="2019-08" db="EMBL/GenBank/DDBJ databases">
        <authorList>
            <person name="Kucharzyk K."/>
            <person name="Murdoch R.W."/>
            <person name="Higgins S."/>
            <person name="Loffler F."/>
        </authorList>
    </citation>
    <scope>NUCLEOTIDE SEQUENCE</scope>
</reference>
<dbReference type="AlphaFoldDB" id="A0A645C462"/>
<gene>
    <name evidence="2" type="ORF">SDC9_119408</name>
</gene>
<dbReference type="Pfam" id="PF02661">
    <property type="entry name" value="Fic"/>
    <property type="match status" value="1"/>
</dbReference>
<dbReference type="InterPro" id="IPR040198">
    <property type="entry name" value="Fido_containing"/>
</dbReference>
<proteinExistence type="predicted"/>
<dbReference type="InterPro" id="IPR036597">
    <property type="entry name" value="Fido-like_dom_sf"/>
</dbReference>
<dbReference type="EMBL" id="VSSQ01024744">
    <property type="protein sequence ID" value="MPM72432.1"/>
    <property type="molecule type" value="Genomic_DNA"/>
</dbReference>
<dbReference type="InterPro" id="IPR003812">
    <property type="entry name" value="Fido"/>
</dbReference>
<sequence>MTTYTSNAIEGNLLTLDETLAVFASRGDGRVWNRDELEALGHFEAHNYMMETARENPLVFSEEIVKKLHHLFYRSIDYDEAGEYRRVEVYITGTEYVPPPPEEVPTLMYEFVGELNQQKPAVHPVLLAAYAHRRLAEIHPFVDGNGRTARLLMNLVLVNAGYRVVSIPPIYRHSYYAALQSSQHLPSAGNDQFNELICLYELESQKDYCRMLKIPLKSAPEQER</sequence>
<dbReference type="Gene3D" id="1.10.3290.10">
    <property type="entry name" value="Fido-like domain"/>
    <property type="match status" value="1"/>
</dbReference>
<evidence type="ECO:0000259" key="1">
    <source>
        <dbReference type="PROSITE" id="PS51459"/>
    </source>
</evidence>
<accession>A0A645C462</accession>
<dbReference type="PROSITE" id="PS51459">
    <property type="entry name" value="FIDO"/>
    <property type="match status" value="1"/>
</dbReference>
<protein>
    <recommendedName>
        <fullName evidence="1">Fido domain-containing protein</fullName>
    </recommendedName>
</protein>
<dbReference type="PANTHER" id="PTHR13504">
    <property type="entry name" value="FIDO DOMAIN-CONTAINING PROTEIN DDB_G0283145"/>
    <property type="match status" value="1"/>
</dbReference>